<organism evidence="1 2">
    <name type="scientific">Esox lucius</name>
    <name type="common">Northern pike</name>
    <dbReference type="NCBI Taxonomy" id="8010"/>
    <lineage>
        <taxon>Eukaryota</taxon>
        <taxon>Metazoa</taxon>
        <taxon>Chordata</taxon>
        <taxon>Craniata</taxon>
        <taxon>Vertebrata</taxon>
        <taxon>Euteleostomi</taxon>
        <taxon>Actinopterygii</taxon>
        <taxon>Neopterygii</taxon>
        <taxon>Teleostei</taxon>
        <taxon>Protacanthopterygii</taxon>
        <taxon>Esociformes</taxon>
        <taxon>Esocidae</taxon>
        <taxon>Esox</taxon>
    </lineage>
</organism>
<dbReference type="AlphaFoldDB" id="A0A3P8YM66"/>
<reference evidence="1" key="3">
    <citation type="submission" date="2025-08" db="UniProtKB">
        <authorList>
            <consortium name="Ensembl"/>
        </authorList>
    </citation>
    <scope>IDENTIFICATION</scope>
</reference>
<name>A0A3P8YM66_ESOLU</name>
<evidence type="ECO:0000313" key="2">
    <source>
        <dbReference type="Proteomes" id="UP000265140"/>
    </source>
</evidence>
<reference evidence="1" key="2">
    <citation type="submission" date="2020-02" db="EMBL/GenBank/DDBJ databases">
        <title>Esox lucius (northern pike) genome, fEsoLuc1, primary haplotype.</title>
        <authorList>
            <person name="Myers G."/>
            <person name="Karagic N."/>
            <person name="Meyer A."/>
            <person name="Pippel M."/>
            <person name="Reichard M."/>
            <person name="Winkler S."/>
            <person name="Tracey A."/>
            <person name="Sims Y."/>
            <person name="Howe K."/>
            <person name="Rhie A."/>
            <person name="Formenti G."/>
            <person name="Durbin R."/>
            <person name="Fedrigo O."/>
            <person name="Jarvis E.D."/>
        </authorList>
    </citation>
    <scope>NUCLEOTIDE SEQUENCE [LARGE SCALE GENOMIC DNA]</scope>
</reference>
<dbReference type="Ensembl" id="ENSELUT00000040087.3">
    <property type="protein sequence ID" value="ENSELUP00000017227.3"/>
    <property type="gene ID" value="ENSELUG00000016970.3"/>
</dbReference>
<evidence type="ECO:0000313" key="1">
    <source>
        <dbReference type="Ensembl" id="ENSELUP00000017227.3"/>
    </source>
</evidence>
<protein>
    <submittedName>
        <fullName evidence="1">Uncharacterized protein</fullName>
    </submittedName>
</protein>
<dbReference type="InParanoid" id="A0A3P8YM66"/>
<reference evidence="1" key="4">
    <citation type="submission" date="2025-09" db="UniProtKB">
        <authorList>
            <consortium name="Ensembl"/>
        </authorList>
    </citation>
    <scope>IDENTIFICATION</scope>
</reference>
<reference evidence="2" key="1">
    <citation type="journal article" date="2014" name="PLoS ONE">
        <title>The genome and linkage map of the northern pike (Esox lucius): conserved synteny revealed between the salmonid sister group and the Neoteleostei.</title>
        <authorList>
            <person name="Rondeau E.B."/>
            <person name="Minkley D.R."/>
            <person name="Leong J.S."/>
            <person name="Messmer A.M."/>
            <person name="Jantzen J.R."/>
            <person name="von Schalburg K.R."/>
            <person name="Lemon C."/>
            <person name="Bird N.H."/>
            <person name="Koop B.F."/>
        </authorList>
    </citation>
    <scope>NUCLEOTIDE SEQUENCE</scope>
</reference>
<proteinExistence type="predicted"/>
<dbReference type="Proteomes" id="UP000265140">
    <property type="component" value="Chromosome 1"/>
</dbReference>
<keyword evidence="2" id="KW-1185">Reference proteome</keyword>
<accession>A0A3P8YM66</accession>
<sequence>MISGCGLSCLCRAHSVFQSAAYCLSHRLCSHPLSFSQPVVLICQSLSMDDNACHCRTTIVGPQSHMETTSSVQNSLWRTTRSQPTHQLSTSQVVLIRALIWRQQTPTKILRVTEMINTPLFSPLSSH</sequence>